<comment type="caution">
    <text evidence="1">The sequence shown here is derived from an EMBL/GenBank/DDBJ whole genome shotgun (WGS) entry which is preliminary data.</text>
</comment>
<dbReference type="Proteomes" id="UP000321583">
    <property type="component" value="Unassembled WGS sequence"/>
</dbReference>
<gene>
    <name evidence="1" type="ORF">L613_001300000250</name>
</gene>
<proteinExistence type="predicted"/>
<name>A0A562E3A6_9GAMM</name>
<evidence type="ECO:0000313" key="2">
    <source>
        <dbReference type="Proteomes" id="UP000321583"/>
    </source>
</evidence>
<reference evidence="1 2" key="1">
    <citation type="submission" date="2019-07" db="EMBL/GenBank/DDBJ databases">
        <title>Genome sequencing of lignin-degrading bacterial isolates.</title>
        <authorList>
            <person name="Gladden J."/>
        </authorList>
    </citation>
    <scope>NUCLEOTIDE SEQUENCE [LARGE SCALE GENOMIC DNA]</scope>
    <source>
        <strain evidence="1 2">J19</strain>
    </source>
</reference>
<dbReference type="AlphaFoldDB" id="A0A562E3A6"/>
<sequence>MRSLSEKELLLAVGGTDGCPPARPADIVPCAQSEYGNLANDISNGIQNWYEAAVDATSQAIETVAGWF</sequence>
<keyword evidence="2" id="KW-1185">Reference proteome</keyword>
<organism evidence="1 2">
    <name type="scientific">Pseudoxanthomonas taiwanensis J19</name>
    <dbReference type="NCBI Taxonomy" id="935569"/>
    <lineage>
        <taxon>Bacteria</taxon>
        <taxon>Pseudomonadati</taxon>
        <taxon>Pseudomonadota</taxon>
        <taxon>Gammaproteobacteria</taxon>
        <taxon>Lysobacterales</taxon>
        <taxon>Lysobacteraceae</taxon>
        <taxon>Pseudoxanthomonas</taxon>
    </lineage>
</organism>
<dbReference type="EMBL" id="VLJS01000035">
    <property type="protein sequence ID" value="TWH16193.1"/>
    <property type="molecule type" value="Genomic_DNA"/>
</dbReference>
<accession>A0A562E3A6</accession>
<evidence type="ECO:0000313" key="1">
    <source>
        <dbReference type="EMBL" id="TWH16193.1"/>
    </source>
</evidence>
<protein>
    <submittedName>
        <fullName evidence="1">Uncharacterized protein</fullName>
    </submittedName>
</protein>